<name>A0ABT8T988_9BACT</name>
<dbReference type="InterPro" id="IPR003749">
    <property type="entry name" value="ThiS/MoaD-like"/>
</dbReference>
<dbReference type="RefSeq" id="WP_302244837.1">
    <property type="nucleotide sequence ID" value="NZ_JAULJQ010000011.1"/>
</dbReference>
<dbReference type="EMBL" id="JAULJQ010000011">
    <property type="protein sequence ID" value="MDO2410055.1"/>
    <property type="molecule type" value="Genomic_DNA"/>
</dbReference>
<accession>A0ABT8T988</accession>
<dbReference type="SUPFAM" id="SSF54285">
    <property type="entry name" value="MoaD/ThiS"/>
    <property type="match status" value="1"/>
</dbReference>
<evidence type="ECO:0000313" key="1">
    <source>
        <dbReference type="EMBL" id="MDO2410055.1"/>
    </source>
</evidence>
<comment type="caution">
    <text evidence="1">The sequence shown here is derived from an EMBL/GenBank/DDBJ whole genome shotgun (WGS) entry which is preliminary data.</text>
</comment>
<dbReference type="InterPro" id="IPR016155">
    <property type="entry name" value="Mopterin_synth/thiamin_S_b"/>
</dbReference>
<keyword evidence="2" id="KW-1185">Reference proteome</keyword>
<evidence type="ECO:0000313" key="2">
    <source>
        <dbReference type="Proteomes" id="UP001171111"/>
    </source>
</evidence>
<organism evidence="1 2">
    <name type="scientific">Campylobacter magnus</name>
    <dbReference type="NCBI Taxonomy" id="3026462"/>
    <lineage>
        <taxon>Bacteria</taxon>
        <taxon>Pseudomonadati</taxon>
        <taxon>Campylobacterota</taxon>
        <taxon>Epsilonproteobacteria</taxon>
        <taxon>Campylobacterales</taxon>
        <taxon>Campylobacteraceae</taxon>
        <taxon>Campylobacter</taxon>
    </lineage>
</organism>
<proteinExistence type="predicted"/>
<dbReference type="Proteomes" id="UP001171111">
    <property type="component" value="Unassembled WGS sequence"/>
</dbReference>
<gene>
    <name evidence="1" type="ORF">Q2362_08150</name>
</gene>
<dbReference type="Gene3D" id="3.10.20.30">
    <property type="match status" value="1"/>
</dbReference>
<reference evidence="1 2" key="1">
    <citation type="submission" date="2023-06" db="EMBL/GenBank/DDBJ databases">
        <title>Campylobacter magnum sp. nov., isolated from cecal contents of domestic pigs (Sus scrofa domesticus).</title>
        <authorList>
            <person name="Papic B."/>
            <person name="Gruntar I."/>
        </authorList>
    </citation>
    <scope>NUCLEOTIDE SEQUENCE [LARGE SCALE GENOMIC DNA]</scope>
    <source>
        <strain evidence="2">34484-21</strain>
    </source>
</reference>
<protein>
    <submittedName>
        <fullName evidence="1">MoaD/ThiS family protein</fullName>
    </submittedName>
</protein>
<sequence>MIKVCFLGPLSALGECEYNCTNLSELKETLSKDERLTGWLKDCAISLNDEIITDLNTPLKDGDTLFVLPPVCGG</sequence>
<dbReference type="InterPro" id="IPR012675">
    <property type="entry name" value="Beta-grasp_dom_sf"/>
</dbReference>
<dbReference type="Pfam" id="PF02597">
    <property type="entry name" value="ThiS"/>
    <property type="match status" value="1"/>
</dbReference>